<evidence type="ECO:0000313" key="1">
    <source>
        <dbReference type="EMBL" id="GIX75527.1"/>
    </source>
</evidence>
<protein>
    <submittedName>
        <fullName evidence="1">Uncharacterized protein</fullName>
    </submittedName>
</protein>
<dbReference type="AlphaFoldDB" id="A0AAV4MT11"/>
<gene>
    <name evidence="1" type="ORF">CEXT_773321</name>
</gene>
<proteinExistence type="predicted"/>
<evidence type="ECO:0000313" key="2">
    <source>
        <dbReference type="Proteomes" id="UP001054945"/>
    </source>
</evidence>
<accession>A0AAV4MT11</accession>
<dbReference type="Proteomes" id="UP001054945">
    <property type="component" value="Unassembled WGS sequence"/>
</dbReference>
<reference evidence="1 2" key="1">
    <citation type="submission" date="2021-06" db="EMBL/GenBank/DDBJ databases">
        <title>Caerostris extrusa draft genome.</title>
        <authorList>
            <person name="Kono N."/>
            <person name="Arakawa K."/>
        </authorList>
    </citation>
    <scope>NUCLEOTIDE SEQUENCE [LARGE SCALE GENOMIC DNA]</scope>
</reference>
<sequence>MHLAQRFQLLQAIQKIGFQKVLKISIGFSFDVNLLPQPVTFHIWEEKYGGCGNNSIGNTIVFVFHWEQTQHPSCRYFASVKNRTT</sequence>
<keyword evidence="2" id="KW-1185">Reference proteome</keyword>
<dbReference type="EMBL" id="BPLR01002595">
    <property type="protein sequence ID" value="GIX75527.1"/>
    <property type="molecule type" value="Genomic_DNA"/>
</dbReference>
<name>A0AAV4MT11_CAEEX</name>
<organism evidence="1 2">
    <name type="scientific">Caerostris extrusa</name>
    <name type="common">Bark spider</name>
    <name type="synonym">Caerostris bankana</name>
    <dbReference type="NCBI Taxonomy" id="172846"/>
    <lineage>
        <taxon>Eukaryota</taxon>
        <taxon>Metazoa</taxon>
        <taxon>Ecdysozoa</taxon>
        <taxon>Arthropoda</taxon>
        <taxon>Chelicerata</taxon>
        <taxon>Arachnida</taxon>
        <taxon>Araneae</taxon>
        <taxon>Araneomorphae</taxon>
        <taxon>Entelegynae</taxon>
        <taxon>Araneoidea</taxon>
        <taxon>Araneidae</taxon>
        <taxon>Caerostris</taxon>
    </lineage>
</organism>
<comment type="caution">
    <text evidence="1">The sequence shown here is derived from an EMBL/GenBank/DDBJ whole genome shotgun (WGS) entry which is preliminary data.</text>
</comment>